<comment type="catalytic activity">
    <reaction evidence="1">
        <text>(7,8-dihydropterin-6-yl)methyl diphosphate + 4-aminobenzoate = 7,8-dihydropteroate + diphosphate</text>
        <dbReference type="Rhea" id="RHEA:19949"/>
        <dbReference type="ChEBI" id="CHEBI:17836"/>
        <dbReference type="ChEBI" id="CHEBI:17839"/>
        <dbReference type="ChEBI" id="CHEBI:33019"/>
        <dbReference type="ChEBI" id="CHEBI:72950"/>
        <dbReference type="EC" id="2.5.1.15"/>
    </reaction>
</comment>
<evidence type="ECO:0000313" key="14">
    <source>
        <dbReference type="EMBL" id="MXQ54547.1"/>
    </source>
</evidence>
<evidence type="ECO:0000256" key="5">
    <source>
        <dbReference type="ARBA" id="ARBA00012458"/>
    </source>
</evidence>
<dbReference type="Gene3D" id="3.20.20.20">
    <property type="entry name" value="Dihydropteroate synthase-like"/>
    <property type="match status" value="1"/>
</dbReference>
<dbReference type="GO" id="GO:0046654">
    <property type="term" value="P:tetrahydrofolate biosynthetic process"/>
    <property type="evidence" value="ECO:0007669"/>
    <property type="project" value="UniProtKB-UniPathway"/>
</dbReference>
<dbReference type="PROSITE" id="PS00793">
    <property type="entry name" value="DHPS_2"/>
    <property type="match status" value="1"/>
</dbReference>
<dbReference type="InterPro" id="IPR000489">
    <property type="entry name" value="Pterin-binding_dom"/>
</dbReference>
<dbReference type="GO" id="GO:0046656">
    <property type="term" value="P:folic acid biosynthetic process"/>
    <property type="evidence" value="ECO:0007669"/>
    <property type="project" value="UniProtKB-KW"/>
</dbReference>
<comment type="similarity">
    <text evidence="4">Belongs to the DHPS family.</text>
</comment>
<proteinExistence type="inferred from homology"/>
<dbReference type="InterPro" id="IPR045031">
    <property type="entry name" value="DHP_synth-like"/>
</dbReference>
<protein>
    <recommendedName>
        <fullName evidence="6">Dihydropteroate synthase</fullName>
        <ecNumber evidence="5">2.5.1.15</ecNumber>
    </recommendedName>
    <alternativeName>
        <fullName evidence="11">Dihydropteroate pyrophosphorylase</fullName>
    </alternativeName>
</protein>
<evidence type="ECO:0000256" key="1">
    <source>
        <dbReference type="ARBA" id="ARBA00000012"/>
    </source>
</evidence>
<evidence type="ECO:0000256" key="12">
    <source>
        <dbReference type="ARBA" id="ARBA00053449"/>
    </source>
</evidence>
<dbReference type="EMBL" id="WUUL01000008">
    <property type="protein sequence ID" value="MXQ54547.1"/>
    <property type="molecule type" value="Genomic_DNA"/>
</dbReference>
<dbReference type="PROSITE" id="PS50972">
    <property type="entry name" value="PTERIN_BINDING"/>
    <property type="match status" value="1"/>
</dbReference>
<dbReference type="InterPro" id="IPR011005">
    <property type="entry name" value="Dihydropteroate_synth-like_sf"/>
</dbReference>
<feature type="domain" description="Pterin-binding" evidence="13">
    <location>
        <begin position="1"/>
        <end position="244"/>
    </location>
</feature>
<comment type="caution">
    <text evidence="14">The sequence shown here is derived from an EMBL/GenBank/DDBJ whole genome shotgun (WGS) entry which is preliminary data.</text>
</comment>
<evidence type="ECO:0000256" key="11">
    <source>
        <dbReference type="ARBA" id="ARBA00030193"/>
    </source>
</evidence>
<dbReference type="EC" id="2.5.1.15" evidence="5"/>
<comment type="pathway">
    <text evidence="3">Cofactor biosynthesis; tetrahydrofolate biosynthesis; 7,8-dihydrofolate from 2-amino-4-hydroxy-6-hydroxymethyl-7,8-dihydropteridine diphosphate and 4-aminobenzoate: step 1/2.</text>
</comment>
<keyword evidence="7 14" id="KW-0808">Transferase</keyword>
<keyword evidence="8" id="KW-0479">Metal-binding</keyword>
<organism evidence="14 15">
    <name type="scientific">Shimazuella alba</name>
    <dbReference type="NCBI Taxonomy" id="2690964"/>
    <lineage>
        <taxon>Bacteria</taxon>
        <taxon>Bacillati</taxon>
        <taxon>Bacillota</taxon>
        <taxon>Bacilli</taxon>
        <taxon>Bacillales</taxon>
        <taxon>Thermoactinomycetaceae</taxon>
        <taxon>Shimazuella</taxon>
    </lineage>
</organism>
<evidence type="ECO:0000256" key="4">
    <source>
        <dbReference type="ARBA" id="ARBA00009503"/>
    </source>
</evidence>
<keyword evidence="15" id="KW-1185">Reference proteome</keyword>
<name>A0A6I4VSJ1_9BACL</name>
<reference evidence="14 15" key="1">
    <citation type="submission" date="2019-12" db="EMBL/GenBank/DDBJ databases">
        <title>Whole-genome analyses of novel actinobacteria.</title>
        <authorList>
            <person name="Sahin N."/>
            <person name="Saygin H."/>
        </authorList>
    </citation>
    <scope>NUCLEOTIDE SEQUENCE [LARGE SCALE GENOMIC DNA]</scope>
    <source>
        <strain evidence="14 15">KC615</strain>
    </source>
</reference>
<evidence type="ECO:0000256" key="8">
    <source>
        <dbReference type="ARBA" id="ARBA00022723"/>
    </source>
</evidence>
<accession>A0A6I4VSJ1</accession>
<keyword evidence="9" id="KW-0460">Magnesium</keyword>
<dbReference type="GO" id="GO:0005829">
    <property type="term" value="C:cytosol"/>
    <property type="evidence" value="ECO:0007669"/>
    <property type="project" value="TreeGrafter"/>
</dbReference>
<dbReference type="PANTHER" id="PTHR20941">
    <property type="entry name" value="FOLATE SYNTHESIS PROTEINS"/>
    <property type="match status" value="1"/>
</dbReference>
<evidence type="ECO:0000259" key="13">
    <source>
        <dbReference type="PROSITE" id="PS50972"/>
    </source>
</evidence>
<dbReference type="CDD" id="cd00739">
    <property type="entry name" value="DHPS"/>
    <property type="match status" value="1"/>
</dbReference>
<dbReference type="PANTHER" id="PTHR20941:SF1">
    <property type="entry name" value="FOLIC ACID SYNTHESIS PROTEIN FOL1"/>
    <property type="match status" value="1"/>
</dbReference>
<evidence type="ECO:0000313" key="15">
    <source>
        <dbReference type="Proteomes" id="UP000430692"/>
    </source>
</evidence>
<gene>
    <name evidence="14" type="primary">folP</name>
    <name evidence="14" type="ORF">GSM42_12660</name>
</gene>
<evidence type="ECO:0000256" key="9">
    <source>
        <dbReference type="ARBA" id="ARBA00022842"/>
    </source>
</evidence>
<evidence type="ECO:0000256" key="10">
    <source>
        <dbReference type="ARBA" id="ARBA00022909"/>
    </source>
</evidence>
<dbReference type="AlphaFoldDB" id="A0A6I4VSJ1"/>
<dbReference type="SUPFAM" id="SSF51717">
    <property type="entry name" value="Dihydropteroate synthetase-like"/>
    <property type="match status" value="1"/>
</dbReference>
<dbReference type="InterPro" id="IPR006390">
    <property type="entry name" value="DHP_synth_dom"/>
</dbReference>
<dbReference type="Proteomes" id="UP000430692">
    <property type="component" value="Unassembled WGS sequence"/>
</dbReference>
<evidence type="ECO:0000256" key="6">
    <source>
        <dbReference type="ARBA" id="ARBA00016919"/>
    </source>
</evidence>
<dbReference type="RefSeq" id="WP_160802046.1">
    <property type="nucleotide sequence ID" value="NZ_WUUL01000008.1"/>
</dbReference>
<evidence type="ECO:0000256" key="3">
    <source>
        <dbReference type="ARBA" id="ARBA00004763"/>
    </source>
</evidence>
<keyword evidence="10" id="KW-0289">Folate biosynthesis</keyword>
<dbReference type="NCBIfam" id="TIGR01496">
    <property type="entry name" value="DHPS"/>
    <property type="match status" value="1"/>
</dbReference>
<dbReference type="Pfam" id="PF00809">
    <property type="entry name" value="Pterin_bind"/>
    <property type="match status" value="1"/>
</dbReference>
<evidence type="ECO:0000256" key="7">
    <source>
        <dbReference type="ARBA" id="ARBA00022679"/>
    </source>
</evidence>
<dbReference type="UniPathway" id="UPA00077">
    <property type="reaction ID" value="UER00156"/>
</dbReference>
<evidence type="ECO:0000256" key="2">
    <source>
        <dbReference type="ARBA" id="ARBA00001946"/>
    </source>
</evidence>
<sequence>MGILNVTPDSFSDGGKFDSLDRALFHAEKLQQEGADILDIGGESTRPGAKFVSVEEELTRVIPIIEKLVTRIDLPLSIDTYKAKVAKEAIEAGAHMINDIWGAKKDPNMPSVMGELKVPVVLMHNRPSVPYENLMEDVESDLQQSIELVREAGLPDEKIILDPGIGFAKTVEENIFVIQHIEEIVSLGFPVLLATSRKSFIGHTLSLPTDERLEGTLATVGWGIDKGCHIVRVHDVGQTVRFCRMMDVLKGVTGENG</sequence>
<dbReference type="GO" id="GO:0046872">
    <property type="term" value="F:metal ion binding"/>
    <property type="evidence" value="ECO:0007669"/>
    <property type="project" value="UniProtKB-KW"/>
</dbReference>
<dbReference type="FunFam" id="3.20.20.20:FF:000006">
    <property type="entry name" value="Dihydropteroate synthase"/>
    <property type="match status" value="1"/>
</dbReference>
<comment type="cofactor">
    <cofactor evidence="2">
        <name>Mg(2+)</name>
        <dbReference type="ChEBI" id="CHEBI:18420"/>
    </cofactor>
</comment>
<comment type="function">
    <text evidence="12">Catalyzes the condensation of para-aminobenzoate (pABA) with 6-hydroxymethyl-7,8-dihydropterin diphosphate (DHPt-PP) to form 7,8-dihydropteroate (H2Pte), the immediate precursor of folate derivatives.</text>
</comment>
<dbReference type="GO" id="GO:0004156">
    <property type="term" value="F:dihydropteroate synthase activity"/>
    <property type="evidence" value="ECO:0007669"/>
    <property type="project" value="UniProtKB-EC"/>
</dbReference>